<dbReference type="InterPro" id="IPR041588">
    <property type="entry name" value="Integrase_H2C2"/>
</dbReference>
<evidence type="ECO:0000259" key="3">
    <source>
        <dbReference type="Pfam" id="PF17921"/>
    </source>
</evidence>
<dbReference type="RefSeq" id="XP_016485048.1">
    <property type="nucleotide sequence ID" value="XM_016629562.1"/>
</dbReference>
<dbReference type="PaxDb" id="4097-A0A1S4B8D2"/>
<dbReference type="PANTHER" id="PTHR37984:SF5">
    <property type="entry name" value="PROTEIN NYNRIN-LIKE"/>
    <property type="match status" value="1"/>
</dbReference>
<feature type="non-terminal residue" evidence="4">
    <location>
        <position position="331"/>
    </location>
</feature>
<evidence type="ECO:0000256" key="1">
    <source>
        <dbReference type="ARBA" id="ARBA00023268"/>
    </source>
</evidence>
<gene>
    <name evidence="4" type="primary">LOC107805505</name>
</gene>
<accession>A0A1S4B8D2</accession>
<protein>
    <submittedName>
        <fullName evidence="4">Uncharacterized protein</fullName>
    </submittedName>
</protein>
<reference evidence="4" key="1">
    <citation type="submission" date="2025-08" db="UniProtKB">
        <authorList>
            <consortium name="RefSeq"/>
        </authorList>
    </citation>
    <scope>IDENTIFICATION</scope>
</reference>
<dbReference type="Pfam" id="PF17919">
    <property type="entry name" value="RT_RNaseH_2"/>
    <property type="match status" value="1"/>
</dbReference>
<dbReference type="STRING" id="4097.A0A1S4B8D2"/>
<dbReference type="KEGG" id="nta:107805505"/>
<name>A0A1S4B8D2_TOBAC</name>
<dbReference type="PANTHER" id="PTHR37984">
    <property type="entry name" value="PROTEIN CBG26694"/>
    <property type="match status" value="1"/>
</dbReference>
<dbReference type="SUPFAM" id="SSF56672">
    <property type="entry name" value="DNA/RNA polymerases"/>
    <property type="match status" value="1"/>
</dbReference>
<dbReference type="InterPro" id="IPR050951">
    <property type="entry name" value="Retrovirus_Pol_polyprotein"/>
</dbReference>
<dbReference type="InterPro" id="IPR043502">
    <property type="entry name" value="DNA/RNA_pol_sf"/>
</dbReference>
<sequence length="331" mass="37903">MMKFLGDESSSSCFQIDLLDDLVDEYKDNQLISDSLERCLARSGTISDDNPIIREQAEILEKESENEKVSQGVQLKIELKELPSNLKYVFLELELFPVIISSSLTIEQESKLIEVLRKYKRALGWTIADIKGISPAICMHSILMENDYKPIVQHQRRLNPAMQEVVKKEMMKLLAAGHGFYCFLDGYSRYNHIPIAPEDQEKTTFTCPQDNYRKAFEILKKQLTNAPIVISPNWSEPFEIMCDESDIAVGAILGQKRDKIFRPIYYVDDIIRRCVPKKEINILSHCHDGAVGGHYGGRKTTAKVLEVGFLWPTLFKDARNYVATCDKCQRI</sequence>
<evidence type="ECO:0000313" key="4">
    <source>
        <dbReference type="RefSeq" id="XP_016485048.1"/>
    </source>
</evidence>
<feature type="domain" description="Integrase zinc-binding" evidence="3">
    <location>
        <begin position="281"/>
        <end position="330"/>
    </location>
</feature>
<feature type="domain" description="Reverse transcriptase/retrotransposon-derived protein RNase H-like" evidence="2">
    <location>
        <begin position="210"/>
        <end position="267"/>
    </location>
</feature>
<dbReference type="Gene3D" id="1.10.340.70">
    <property type="match status" value="1"/>
</dbReference>
<proteinExistence type="predicted"/>
<dbReference type="OrthoDB" id="1929490at2759"/>
<dbReference type="AlphaFoldDB" id="A0A1S4B8D2"/>
<dbReference type="InterPro" id="IPR041577">
    <property type="entry name" value="RT_RNaseH_2"/>
</dbReference>
<dbReference type="GO" id="GO:0003824">
    <property type="term" value="F:catalytic activity"/>
    <property type="evidence" value="ECO:0007669"/>
    <property type="project" value="UniProtKB-KW"/>
</dbReference>
<evidence type="ECO:0000259" key="2">
    <source>
        <dbReference type="Pfam" id="PF17919"/>
    </source>
</evidence>
<dbReference type="Gene3D" id="3.10.10.10">
    <property type="entry name" value="HIV Type 1 Reverse Transcriptase, subunit A, domain 1"/>
    <property type="match status" value="1"/>
</dbReference>
<keyword evidence="1" id="KW-0511">Multifunctional enzyme</keyword>
<dbReference type="Pfam" id="PF17921">
    <property type="entry name" value="Integrase_H2C2"/>
    <property type="match status" value="1"/>
</dbReference>
<organism evidence="4">
    <name type="scientific">Nicotiana tabacum</name>
    <name type="common">Common tobacco</name>
    <dbReference type="NCBI Taxonomy" id="4097"/>
    <lineage>
        <taxon>Eukaryota</taxon>
        <taxon>Viridiplantae</taxon>
        <taxon>Streptophyta</taxon>
        <taxon>Embryophyta</taxon>
        <taxon>Tracheophyta</taxon>
        <taxon>Spermatophyta</taxon>
        <taxon>Magnoliopsida</taxon>
        <taxon>eudicotyledons</taxon>
        <taxon>Gunneridae</taxon>
        <taxon>Pentapetalae</taxon>
        <taxon>asterids</taxon>
        <taxon>lamiids</taxon>
        <taxon>Solanales</taxon>
        <taxon>Solanaceae</taxon>
        <taxon>Nicotianoideae</taxon>
        <taxon>Nicotianeae</taxon>
        <taxon>Nicotiana</taxon>
    </lineage>
</organism>